<gene>
    <name evidence="1" type="ORF">HHI36_012733</name>
</gene>
<organism evidence="1 2">
    <name type="scientific">Cryptolaemus montrouzieri</name>
    <dbReference type="NCBI Taxonomy" id="559131"/>
    <lineage>
        <taxon>Eukaryota</taxon>
        <taxon>Metazoa</taxon>
        <taxon>Ecdysozoa</taxon>
        <taxon>Arthropoda</taxon>
        <taxon>Hexapoda</taxon>
        <taxon>Insecta</taxon>
        <taxon>Pterygota</taxon>
        <taxon>Neoptera</taxon>
        <taxon>Endopterygota</taxon>
        <taxon>Coleoptera</taxon>
        <taxon>Polyphaga</taxon>
        <taxon>Cucujiformia</taxon>
        <taxon>Coccinelloidea</taxon>
        <taxon>Coccinellidae</taxon>
        <taxon>Scymninae</taxon>
        <taxon>Scymnini</taxon>
        <taxon>Cryptolaemus</taxon>
    </lineage>
</organism>
<sequence length="175" mass="19783">MSCAGCNAAFKEECLLECDECHENLCSSCADITASEVKVLQLKTKRTLRFLCGKCVTKSDDVSVVKGKIEKLENIVARLCQKHDSLIDSKAENIKSVSSIDYKDDPIEEMMDRQARTSNIMIYNINESKIRLIQEKNYEDSKIAKDILKDLDLDNDAISWQGPTYTDDFVIARNS</sequence>
<keyword evidence="2" id="KW-1185">Reference proteome</keyword>
<protein>
    <recommendedName>
        <fullName evidence="3">B box-type domain-containing protein</fullName>
    </recommendedName>
</protein>
<name>A0ABD2NFZ1_9CUCU</name>
<dbReference type="AlphaFoldDB" id="A0ABD2NFZ1"/>
<dbReference type="EMBL" id="JABFTP020000103">
    <property type="protein sequence ID" value="KAL3277384.1"/>
    <property type="molecule type" value="Genomic_DNA"/>
</dbReference>
<evidence type="ECO:0000313" key="1">
    <source>
        <dbReference type="EMBL" id="KAL3277384.1"/>
    </source>
</evidence>
<accession>A0ABD2NFZ1</accession>
<proteinExistence type="predicted"/>
<reference evidence="1 2" key="1">
    <citation type="journal article" date="2021" name="BMC Biol.">
        <title>Horizontally acquired antibacterial genes associated with adaptive radiation of ladybird beetles.</title>
        <authorList>
            <person name="Li H.S."/>
            <person name="Tang X.F."/>
            <person name="Huang Y.H."/>
            <person name="Xu Z.Y."/>
            <person name="Chen M.L."/>
            <person name="Du X.Y."/>
            <person name="Qiu B.Y."/>
            <person name="Chen P.T."/>
            <person name="Zhang W."/>
            <person name="Slipinski A."/>
            <person name="Escalona H.E."/>
            <person name="Waterhouse R.M."/>
            <person name="Zwick A."/>
            <person name="Pang H."/>
        </authorList>
    </citation>
    <scope>NUCLEOTIDE SEQUENCE [LARGE SCALE GENOMIC DNA]</scope>
    <source>
        <strain evidence="1">SYSU2018</strain>
    </source>
</reference>
<evidence type="ECO:0008006" key="3">
    <source>
        <dbReference type="Google" id="ProtNLM"/>
    </source>
</evidence>
<evidence type="ECO:0000313" key="2">
    <source>
        <dbReference type="Proteomes" id="UP001516400"/>
    </source>
</evidence>
<comment type="caution">
    <text evidence="1">The sequence shown here is derived from an EMBL/GenBank/DDBJ whole genome shotgun (WGS) entry which is preliminary data.</text>
</comment>
<dbReference type="Proteomes" id="UP001516400">
    <property type="component" value="Unassembled WGS sequence"/>
</dbReference>